<protein>
    <submittedName>
        <fullName evidence="1">Uncharacterized protein</fullName>
    </submittedName>
</protein>
<dbReference type="EMBL" id="MEUA01000028">
    <property type="protein sequence ID" value="OGC14913.1"/>
    <property type="molecule type" value="Genomic_DNA"/>
</dbReference>
<accession>A0A1F4S590</accession>
<evidence type="ECO:0000313" key="1">
    <source>
        <dbReference type="EMBL" id="OGC14913.1"/>
    </source>
</evidence>
<organism evidence="1 2">
    <name type="scientific">candidate division WOR-1 bacterium RIFOXYB2_FULL_36_35</name>
    <dbReference type="NCBI Taxonomy" id="1802578"/>
    <lineage>
        <taxon>Bacteria</taxon>
        <taxon>Bacillati</taxon>
        <taxon>Saganbacteria</taxon>
    </lineage>
</organism>
<dbReference type="AlphaFoldDB" id="A0A1F4S590"/>
<dbReference type="Proteomes" id="UP000177905">
    <property type="component" value="Unassembled WGS sequence"/>
</dbReference>
<gene>
    <name evidence="1" type="ORF">A2290_07435</name>
</gene>
<sequence>MAATTNWSQDFLWGGYPQIQKSAQFDFNKNGKIENSEKLDSDGNGKRTDKEYWDFIQNNRPYIEKEIEGLALPDNGLFPSIINKIFMLESEVVSFPDTQKGYNILLDILTEAKKKD</sequence>
<name>A0A1F4S590_UNCSA</name>
<evidence type="ECO:0000313" key="2">
    <source>
        <dbReference type="Proteomes" id="UP000177905"/>
    </source>
</evidence>
<proteinExistence type="predicted"/>
<comment type="caution">
    <text evidence="1">The sequence shown here is derived from an EMBL/GenBank/DDBJ whole genome shotgun (WGS) entry which is preliminary data.</text>
</comment>
<reference evidence="1 2" key="1">
    <citation type="journal article" date="2016" name="Nat. Commun.">
        <title>Thousands of microbial genomes shed light on interconnected biogeochemical processes in an aquifer system.</title>
        <authorList>
            <person name="Anantharaman K."/>
            <person name="Brown C.T."/>
            <person name="Hug L.A."/>
            <person name="Sharon I."/>
            <person name="Castelle C.J."/>
            <person name="Probst A.J."/>
            <person name="Thomas B.C."/>
            <person name="Singh A."/>
            <person name="Wilkins M.J."/>
            <person name="Karaoz U."/>
            <person name="Brodie E.L."/>
            <person name="Williams K.H."/>
            <person name="Hubbard S.S."/>
            <person name="Banfield J.F."/>
        </authorList>
    </citation>
    <scope>NUCLEOTIDE SEQUENCE [LARGE SCALE GENOMIC DNA]</scope>
</reference>